<evidence type="ECO:0000313" key="11">
    <source>
        <dbReference type="EMBL" id="KAG6443609.1"/>
    </source>
</evidence>
<name>A0A921YQJ9_MANSE</name>
<proteinExistence type="predicted"/>
<evidence type="ECO:0000259" key="10">
    <source>
        <dbReference type="PROSITE" id="PS50853"/>
    </source>
</evidence>
<feature type="region of interest" description="Disordered" evidence="5">
    <location>
        <begin position="970"/>
        <end position="1022"/>
    </location>
</feature>
<keyword evidence="4 6" id="KW-0472">Membrane</keyword>
<feature type="region of interest" description="Disordered" evidence="5">
    <location>
        <begin position="74"/>
        <end position="95"/>
    </location>
</feature>
<keyword evidence="12" id="KW-1185">Reference proteome</keyword>
<reference evidence="11" key="2">
    <citation type="submission" date="2020-12" db="EMBL/GenBank/DDBJ databases">
        <authorList>
            <person name="Kanost M."/>
        </authorList>
    </citation>
    <scope>NUCLEOTIDE SEQUENCE</scope>
</reference>
<dbReference type="InterPro" id="IPR003595">
    <property type="entry name" value="Tyr_Pase_cat"/>
</dbReference>
<gene>
    <name evidence="11" type="ORF">O3G_MSEX002964</name>
</gene>
<dbReference type="Pfam" id="PF00102">
    <property type="entry name" value="Y_phosphatase"/>
    <property type="match status" value="2"/>
</dbReference>
<dbReference type="PROSITE" id="PS50055">
    <property type="entry name" value="TYR_PHOSPHATASE_PTP"/>
    <property type="match status" value="1"/>
</dbReference>
<comment type="caution">
    <text evidence="11">The sequence shown here is derived from an EMBL/GenBank/DDBJ whole genome shotgun (WGS) entry which is preliminary data.</text>
</comment>
<evidence type="ECO:0000256" key="2">
    <source>
        <dbReference type="ARBA" id="ARBA00022729"/>
    </source>
</evidence>
<accession>A0A921YQJ9</accession>
<keyword evidence="3" id="KW-0378">Hydrolase</keyword>
<evidence type="ECO:0000256" key="6">
    <source>
        <dbReference type="SAM" id="Phobius"/>
    </source>
</evidence>
<keyword evidence="6" id="KW-1133">Transmembrane helix</keyword>
<feature type="domain" description="Fibronectin type-III" evidence="10">
    <location>
        <begin position="301"/>
        <end position="410"/>
    </location>
</feature>
<feature type="region of interest" description="Disordered" evidence="5">
    <location>
        <begin position="502"/>
        <end position="522"/>
    </location>
</feature>
<feature type="region of interest" description="Disordered" evidence="5">
    <location>
        <begin position="637"/>
        <end position="658"/>
    </location>
</feature>
<feature type="domain" description="Tyrosine-protein phosphatase" evidence="8">
    <location>
        <begin position="544"/>
        <end position="914"/>
    </location>
</feature>
<dbReference type="Proteomes" id="UP000791440">
    <property type="component" value="Unassembled WGS sequence"/>
</dbReference>
<feature type="signal peptide" evidence="7">
    <location>
        <begin position="1"/>
        <end position="20"/>
    </location>
</feature>
<evidence type="ECO:0000256" key="3">
    <source>
        <dbReference type="ARBA" id="ARBA00022801"/>
    </source>
</evidence>
<dbReference type="InterPro" id="IPR003961">
    <property type="entry name" value="FN3_dom"/>
</dbReference>
<dbReference type="SMART" id="SM00404">
    <property type="entry name" value="PTPc_motif"/>
    <property type="match status" value="1"/>
</dbReference>
<dbReference type="InterPro" id="IPR000242">
    <property type="entry name" value="PTP_cat"/>
</dbReference>
<dbReference type="InterPro" id="IPR016130">
    <property type="entry name" value="Tyr_Pase_AS"/>
</dbReference>
<dbReference type="AlphaFoldDB" id="A0A921YQJ9"/>
<dbReference type="InterPro" id="IPR000387">
    <property type="entry name" value="Tyr_Pase_dom"/>
</dbReference>
<dbReference type="PANTHER" id="PTHR19134:SF540">
    <property type="entry name" value="TYROSINE-PROTEIN PHOSPHATASE 99A"/>
    <property type="match status" value="1"/>
</dbReference>
<comment type="subcellular location">
    <subcellularLocation>
        <location evidence="1">Membrane</location>
        <topology evidence="1">Single-pass membrane protein</topology>
    </subcellularLocation>
</comment>
<dbReference type="InterPro" id="IPR050348">
    <property type="entry name" value="Protein-Tyr_Phosphatase"/>
</dbReference>
<dbReference type="PROSITE" id="PS50056">
    <property type="entry name" value="TYR_PHOSPHATASE_2"/>
    <property type="match status" value="1"/>
</dbReference>
<dbReference type="GO" id="GO:0016020">
    <property type="term" value="C:membrane"/>
    <property type="evidence" value="ECO:0007669"/>
    <property type="project" value="UniProtKB-SubCell"/>
</dbReference>
<dbReference type="CDD" id="cd00063">
    <property type="entry name" value="FN3"/>
    <property type="match status" value="1"/>
</dbReference>
<protein>
    <recommendedName>
        <fullName evidence="13">Protein-tyrosine-phosphatase</fullName>
    </recommendedName>
</protein>
<dbReference type="GO" id="GO:0048666">
    <property type="term" value="P:neuron development"/>
    <property type="evidence" value="ECO:0007669"/>
    <property type="project" value="UniProtKB-ARBA"/>
</dbReference>
<evidence type="ECO:0000256" key="5">
    <source>
        <dbReference type="SAM" id="MobiDB-lite"/>
    </source>
</evidence>
<feature type="domain" description="Tyrosine specific protein phosphatases" evidence="9">
    <location>
        <begin position="835"/>
        <end position="905"/>
    </location>
</feature>
<dbReference type="SMART" id="SM00060">
    <property type="entry name" value="FN3"/>
    <property type="match status" value="2"/>
</dbReference>
<feature type="chain" id="PRO_5037909325" description="Protein-tyrosine-phosphatase" evidence="7">
    <location>
        <begin position="21"/>
        <end position="1151"/>
    </location>
</feature>
<evidence type="ECO:0008006" key="13">
    <source>
        <dbReference type="Google" id="ProtNLM"/>
    </source>
</evidence>
<evidence type="ECO:0000313" key="12">
    <source>
        <dbReference type="Proteomes" id="UP000791440"/>
    </source>
</evidence>
<dbReference type="PANTHER" id="PTHR19134">
    <property type="entry name" value="RECEPTOR-TYPE TYROSINE-PROTEIN PHOSPHATASE"/>
    <property type="match status" value="1"/>
</dbReference>
<organism evidence="11 12">
    <name type="scientific">Manduca sexta</name>
    <name type="common">Tobacco hawkmoth</name>
    <name type="synonym">Tobacco hornworm</name>
    <dbReference type="NCBI Taxonomy" id="7130"/>
    <lineage>
        <taxon>Eukaryota</taxon>
        <taxon>Metazoa</taxon>
        <taxon>Ecdysozoa</taxon>
        <taxon>Arthropoda</taxon>
        <taxon>Hexapoda</taxon>
        <taxon>Insecta</taxon>
        <taxon>Pterygota</taxon>
        <taxon>Neoptera</taxon>
        <taxon>Endopterygota</taxon>
        <taxon>Lepidoptera</taxon>
        <taxon>Glossata</taxon>
        <taxon>Ditrysia</taxon>
        <taxon>Bombycoidea</taxon>
        <taxon>Sphingidae</taxon>
        <taxon>Sphinginae</taxon>
        <taxon>Sphingini</taxon>
        <taxon>Manduca</taxon>
    </lineage>
</organism>
<dbReference type="SMART" id="SM00194">
    <property type="entry name" value="PTPc"/>
    <property type="match status" value="1"/>
</dbReference>
<evidence type="ECO:0000256" key="4">
    <source>
        <dbReference type="ARBA" id="ARBA00023136"/>
    </source>
</evidence>
<evidence type="ECO:0000259" key="9">
    <source>
        <dbReference type="PROSITE" id="PS50056"/>
    </source>
</evidence>
<dbReference type="PROSITE" id="PS00383">
    <property type="entry name" value="TYR_PHOSPHATASE_1"/>
    <property type="match status" value="1"/>
</dbReference>
<feature type="transmembrane region" description="Helical" evidence="6">
    <location>
        <begin position="428"/>
        <end position="453"/>
    </location>
</feature>
<evidence type="ECO:0000256" key="7">
    <source>
        <dbReference type="SAM" id="SignalP"/>
    </source>
</evidence>
<evidence type="ECO:0000256" key="1">
    <source>
        <dbReference type="ARBA" id="ARBA00004167"/>
    </source>
</evidence>
<dbReference type="GO" id="GO:0009653">
    <property type="term" value="P:anatomical structure morphogenesis"/>
    <property type="evidence" value="ECO:0007669"/>
    <property type="project" value="UniProtKB-ARBA"/>
</dbReference>
<sequence>MYIHYMVGAIFTIFILCVHCDNAANDNEIKEILVPSAPRNLIAYNVTSEEVNLAWIPPSTFTRSKLPIISKDVEETTKTEPQGDEPNDVVPTTDTLIPEKPKDLGFSYNLYKNEDIKNYEYSSSILLDPPRSRRDVWSRRHRKRRQDNGTNGVHLEYYEHLEIFNESTFPIEVVKKWTTQTHKETTQMAYVLYYEQGVPRYDANVSGVQTPEDVLKKNIFPSNLGIRDNLKPTMNLTLWNKAGKVTKVVGFRLKNLKPFTPYKIWVRAFYYFPLENVTSSDLLAHLGPESEPLYVLTDVRPPSAPIILNLTCDQPKRTLYLQWRQPLEYNNSIDQYVVTLRKIPEQQPRTRLTLPTNKNDIETTISVEVELWNVTRYEVKIYAVTLSVTRDNGLINGSESPPEEVSSEWCAAHSEAMSPPDTRHHVRALSTAALVALVPLVLLAALALALLYWRSRLSKCISAAYNYLEEGGERAARAPLNVYKKPVVNCSPLRSCASGGAEAEGGVESGARPPRMAGHHHPAITATDFPRHVAALHADGDIGFSKEYEIVVTRSNALAHTSHHSHRPENRLKNRYLNITAYDHSRVCVSAGGRCGAAGCVGAGRGGACDYVNANFIDGMLPALQPHHVARIRRRLERRARPDRQPSVKASKPPPNLADGIESAFLNIEFSGIVESDEQNDDSDSDRSDDDSELDDVYVDLEGVRTRVKLEWLLWKRRYIATQGPTPATLDAFWRMIVQHRVHTIVMITNLVERGRRKCDMYWPAGGAGSCAEFGGVRVALLREDVRAAYTVRDMRVTDLARDYPGGEGSARASRDVVQYHYTVWPDHGTPRHPLAVLPFVRAAAQHPATVLVHCSAGVGRTGTYIVLDAQLNQLKLTGTLSPLGYLCRARTQRNHLVQTEEQYVFVHDALLEHVRSGITEVEYHKCREYLQKLLEDISEDDLAVLDLNPPKRKSIDDLTVTNGVDEASSVKSSQICSDKEVAENGSQLSIKTDDNSEQSKSANSEAPEEQKEGLVNGEDAEGVYDLAPRSTDTYTKKMAAYNNMSEVEKEELRRANRAENYALLERMRSFANRHNTYQGPPPVNLLEKQFLLITRSCVDASVCARAPHNAEKNRPDGVLPSDTARVMLVPKPGVEGGYKYFLNVLFEVAF</sequence>
<dbReference type="GO" id="GO:0004725">
    <property type="term" value="F:protein tyrosine phosphatase activity"/>
    <property type="evidence" value="ECO:0007669"/>
    <property type="project" value="InterPro"/>
</dbReference>
<dbReference type="PROSITE" id="PS50853">
    <property type="entry name" value="FN3"/>
    <property type="match status" value="1"/>
</dbReference>
<evidence type="ECO:0000259" key="8">
    <source>
        <dbReference type="PROSITE" id="PS50055"/>
    </source>
</evidence>
<keyword evidence="2 7" id="KW-0732">Signal</keyword>
<keyword evidence="6" id="KW-0812">Transmembrane</keyword>
<dbReference type="EMBL" id="JH668304">
    <property type="protein sequence ID" value="KAG6443609.1"/>
    <property type="molecule type" value="Genomic_DNA"/>
</dbReference>
<reference evidence="11" key="1">
    <citation type="journal article" date="2016" name="Insect Biochem. Mol. Biol.">
        <title>Multifaceted biological insights from a draft genome sequence of the tobacco hornworm moth, Manduca sexta.</title>
        <authorList>
            <person name="Kanost M.R."/>
            <person name="Arrese E.L."/>
            <person name="Cao X."/>
            <person name="Chen Y.R."/>
            <person name="Chellapilla S."/>
            <person name="Goldsmith M.R."/>
            <person name="Grosse-Wilde E."/>
            <person name="Heckel D.G."/>
            <person name="Herndon N."/>
            <person name="Jiang H."/>
            <person name="Papanicolaou A."/>
            <person name="Qu J."/>
            <person name="Soulages J.L."/>
            <person name="Vogel H."/>
            <person name="Walters J."/>
            <person name="Waterhouse R.M."/>
            <person name="Ahn S.J."/>
            <person name="Almeida F.C."/>
            <person name="An C."/>
            <person name="Aqrawi P."/>
            <person name="Bretschneider A."/>
            <person name="Bryant W.B."/>
            <person name="Bucks S."/>
            <person name="Chao H."/>
            <person name="Chevignon G."/>
            <person name="Christen J.M."/>
            <person name="Clarke D.F."/>
            <person name="Dittmer N.T."/>
            <person name="Ferguson L.C.F."/>
            <person name="Garavelou S."/>
            <person name="Gordon K.H.J."/>
            <person name="Gunaratna R.T."/>
            <person name="Han Y."/>
            <person name="Hauser F."/>
            <person name="He Y."/>
            <person name="Heidel-Fischer H."/>
            <person name="Hirsh A."/>
            <person name="Hu Y."/>
            <person name="Jiang H."/>
            <person name="Kalra D."/>
            <person name="Klinner C."/>
            <person name="Konig C."/>
            <person name="Kovar C."/>
            <person name="Kroll A.R."/>
            <person name="Kuwar S.S."/>
            <person name="Lee S.L."/>
            <person name="Lehman R."/>
            <person name="Li K."/>
            <person name="Li Z."/>
            <person name="Liang H."/>
            <person name="Lovelace S."/>
            <person name="Lu Z."/>
            <person name="Mansfield J.H."/>
            <person name="McCulloch K.J."/>
            <person name="Mathew T."/>
            <person name="Morton B."/>
            <person name="Muzny D.M."/>
            <person name="Neunemann D."/>
            <person name="Ongeri F."/>
            <person name="Pauchet Y."/>
            <person name="Pu L.L."/>
            <person name="Pyrousis I."/>
            <person name="Rao X.J."/>
            <person name="Redding A."/>
            <person name="Roesel C."/>
            <person name="Sanchez-Gracia A."/>
            <person name="Schaack S."/>
            <person name="Shukla A."/>
            <person name="Tetreau G."/>
            <person name="Wang Y."/>
            <person name="Xiong G.H."/>
            <person name="Traut W."/>
            <person name="Walsh T.K."/>
            <person name="Worley K.C."/>
            <person name="Wu D."/>
            <person name="Wu W."/>
            <person name="Wu Y.Q."/>
            <person name="Zhang X."/>
            <person name="Zou Z."/>
            <person name="Zucker H."/>
            <person name="Briscoe A.D."/>
            <person name="Burmester T."/>
            <person name="Clem R.J."/>
            <person name="Feyereisen R."/>
            <person name="Grimmelikhuijzen C.J.P."/>
            <person name="Hamodrakas S.J."/>
            <person name="Hansson B.S."/>
            <person name="Huguet E."/>
            <person name="Jermiin L.S."/>
            <person name="Lan Q."/>
            <person name="Lehman H.K."/>
            <person name="Lorenzen M."/>
            <person name="Merzendorfer H."/>
            <person name="Michalopoulos I."/>
            <person name="Morton D.B."/>
            <person name="Muthukrishnan S."/>
            <person name="Oakeshott J.G."/>
            <person name="Palmer W."/>
            <person name="Park Y."/>
            <person name="Passarelli A.L."/>
            <person name="Rozas J."/>
            <person name="Schwartz L.M."/>
            <person name="Smith W."/>
            <person name="Southgate A."/>
            <person name="Vilcinskas A."/>
            <person name="Vogt R."/>
            <person name="Wang P."/>
            <person name="Werren J."/>
            <person name="Yu X.Q."/>
            <person name="Zhou J.J."/>
            <person name="Brown S.J."/>
            <person name="Scherer S.E."/>
            <person name="Richards S."/>
            <person name="Blissard G.W."/>
        </authorList>
    </citation>
    <scope>NUCLEOTIDE SEQUENCE</scope>
</reference>
<feature type="compositionally biased region" description="Low complexity" evidence="5">
    <location>
        <begin position="502"/>
        <end position="511"/>
    </location>
</feature>